<name>A0ABW9XGK6_9SPHN</name>
<evidence type="ECO:0000313" key="1">
    <source>
        <dbReference type="EMBL" id="NBC37685.1"/>
    </source>
</evidence>
<dbReference type="RefSeq" id="WP_161719931.1">
    <property type="nucleotide sequence ID" value="NZ_JAAAPO010000005.1"/>
</dbReference>
<accession>A0ABW9XGK6</accession>
<evidence type="ECO:0000313" key="2">
    <source>
        <dbReference type="Proteomes" id="UP000753724"/>
    </source>
</evidence>
<comment type="caution">
    <text evidence="1">The sequence shown here is derived from an EMBL/GenBank/DDBJ whole genome shotgun (WGS) entry which is preliminary data.</text>
</comment>
<gene>
    <name evidence="1" type="ORF">GTZ99_14110</name>
</gene>
<dbReference type="Pfam" id="PF04860">
    <property type="entry name" value="Phage_portal"/>
    <property type="match status" value="1"/>
</dbReference>
<proteinExistence type="predicted"/>
<sequence>MNFINSIASAFKAKGPRVPLARSYASPWLFTDGAAGRETFDYNGSVRRAYLDNPVAHRAVRLVADGIAGAPLAPTDPELTTLVTATSGGQALLETLASQLLLHGNAYVQIIKDAAGWPVELFALRPERVTVLFGNDGWPTGIAYKVGNNTLNIPMLDGDASPNVICIRGFHPADDHYGAGCLNAADQAIATHNAAARWNRALLENAARPSGALVYDTANGGSLSSEQFDRLRDELNRAFAGNVNAGRPMLLEGGLKWQSLSMSPADMDFASLKSAAARDIALAFGVPPMLLGLPGDSTYSNYREANRALWRLTLLPLAGKLFAALAEGLVTWFSDARLSIDLDKVPALAEDRQSLWSQVNAADFLTREEKRAMIGLSPEMPAAPASEVPHEA</sequence>
<organism evidence="1 2">
    <name type="scientific">Novosphingobium ovatum</name>
    <dbReference type="NCBI Taxonomy" id="1908523"/>
    <lineage>
        <taxon>Bacteria</taxon>
        <taxon>Pseudomonadati</taxon>
        <taxon>Pseudomonadota</taxon>
        <taxon>Alphaproteobacteria</taxon>
        <taxon>Sphingomonadales</taxon>
        <taxon>Sphingomonadaceae</taxon>
        <taxon>Novosphingobium</taxon>
    </lineage>
</organism>
<keyword evidence="2" id="KW-1185">Reference proteome</keyword>
<dbReference type="InterPro" id="IPR006427">
    <property type="entry name" value="Portal_HK97"/>
</dbReference>
<dbReference type="NCBIfam" id="TIGR01537">
    <property type="entry name" value="portal_HK97"/>
    <property type="match status" value="1"/>
</dbReference>
<dbReference type="EMBL" id="JAAAPO010000005">
    <property type="protein sequence ID" value="NBC37685.1"/>
    <property type="molecule type" value="Genomic_DNA"/>
</dbReference>
<dbReference type="Proteomes" id="UP000753724">
    <property type="component" value="Unassembled WGS sequence"/>
</dbReference>
<reference evidence="2" key="1">
    <citation type="submission" date="2020-01" db="EMBL/GenBank/DDBJ databases">
        <title>Sphingomonas sp. strain CSW-10.</title>
        <authorList>
            <person name="Chen W.-M."/>
        </authorList>
    </citation>
    <scope>NUCLEOTIDE SEQUENCE [LARGE SCALE GENOMIC DNA]</scope>
    <source>
        <strain evidence="2">FSY-8</strain>
    </source>
</reference>
<dbReference type="InterPro" id="IPR006944">
    <property type="entry name" value="Phage/GTA_portal"/>
</dbReference>
<protein>
    <submittedName>
        <fullName evidence="1">Phage portal protein</fullName>
    </submittedName>
</protein>